<dbReference type="PANTHER" id="PTHR43199:SF1">
    <property type="entry name" value="GLUTATHIONE HYDROLASE PROENZYME"/>
    <property type="match status" value="1"/>
</dbReference>
<organism evidence="1">
    <name type="scientific">marine metagenome</name>
    <dbReference type="NCBI Taxonomy" id="408172"/>
    <lineage>
        <taxon>unclassified sequences</taxon>
        <taxon>metagenomes</taxon>
        <taxon>ecological metagenomes</taxon>
    </lineage>
</organism>
<protein>
    <recommendedName>
        <fullName evidence="2">Gamma-glutamyltransferase</fullName>
    </recommendedName>
</protein>
<dbReference type="InterPro" id="IPR051792">
    <property type="entry name" value="GGT_bact"/>
</dbReference>
<dbReference type="EMBL" id="UINC01015097">
    <property type="protein sequence ID" value="SVA63842.1"/>
    <property type="molecule type" value="Genomic_DNA"/>
</dbReference>
<dbReference type="AlphaFoldDB" id="A0A381XH21"/>
<accession>A0A381XH21</accession>
<proteinExistence type="predicted"/>
<sequence>MRVDGGRMAQVDMVWSRSRVKGIGYLVLFGSALNWAAMAADRGAPEPSGTQTSQALVRGEHALIAAANPHAANSGAAIMQAGGSALDAAIAAQLVLNLVEPQSSGVGGGAFLLYFDHTSGELISYDGRETAPSSADSDMFLGADGESPGYLTALVGGNSVGAPGLLRMLSLAHKVHGRLSWEELFTPAINLAESGFKISPRLHLLAQKIPTLKQFEVTAKYFFTSDGEPRAIGATLANTAFAQTLREVAAGGADEFYLGPIASQIAETVALASVNPGRLTALDIADYRPRLRPPVCLDYRGFLVCGMGPPSSGGIAVLQILGLLAQFDVDLMKPWSVEATHLFLEASRLAYADRARYVADPDFVAVPVEGLLDPTYLHERATLIDLMKASGKVTPGLPSGIEASAFAD</sequence>
<dbReference type="InterPro" id="IPR029055">
    <property type="entry name" value="Ntn_hydrolases_N"/>
</dbReference>
<dbReference type="PRINTS" id="PR01210">
    <property type="entry name" value="GGTRANSPTASE"/>
</dbReference>
<dbReference type="InterPro" id="IPR043138">
    <property type="entry name" value="GGT_lsub"/>
</dbReference>
<name>A0A381XH21_9ZZZZ</name>
<evidence type="ECO:0000313" key="1">
    <source>
        <dbReference type="EMBL" id="SVA63842.1"/>
    </source>
</evidence>
<feature type="non-terminal residue" evidence="1">
    <location>
        <position position="408"/>
    </location>
</feature>
<reference evidence="1" key="1">
    <citation type="submission" date="2018-05" db="EMBL/GenBank/DDBJ databases">
        <authorList>
            <person name="Lanie J.A."/>
            <person name="Ng W.-L."/>
            <person name="Kazmierczak K.M."/>
            <person name="Andrzejewski T.M."/>
            <person name="Davidsen T.M."/>
            <person name="Wayne K.J."/>
            <person name="Tettelin H."/>
            <person name="Glass J.I."/>
            <person name="Rusch D."/>
            <person name="Podicherti R."/>
            <person name="Tsui H.-C.T."/>
            <person name="Winkler M.E."/>
        </authorList>
    </citation>
    <scope>NUCLEOTIDE SEQUENCE</scope>
</reference>
<dbReference type="Gene3D" id="1.10.246.130">
    <property type="match status" value="1"/>
</dbReference>
<dbReference type="SUPFAM" id="SSF56235">
    <property type="entry name" value="N-terminal nucleophile aminohydrolases (Ntn hydrolases)"/>
    <property type="match status" value="1"/>
</dbReference>
<dbReference type="Pfam" id="PF01019">
    <property type="entry name" value="G_glu_transpept"/>
    <property type="match status" value="1"/>
</dbReference>
<dbReference type="PANTHER" id="PTHR43199">
    <property type="entry name" value="GLUTATHIONE HYDROLASE"/>
    <property type="match status" value="1"/>
</dbReference>
<evidence type="ECO:0008006" key="2">
    <source>
        <dbReference type="Google" id="ProtNLM"/>
    </source>
</evidence>
<gene>
    <name evidence="1" type="ORF">METZ01_LOCUS116696</name>
</gene>